<sequence length="286" mass="32586">MQRRKEVLRYSSSFFLISSRSSYCIESGSSAVSVLFSGIFQLLFKILELRLKTTFQPDPISSKTVLIVSATFKISWCHRPLPFNKTDPLGFVASVYGIIFSLSEAQNAFRIALSRSFENVGAQESLRRSAASMTMLKFVYVDFGPKDLYYRIEAEPAAHKLELTEEFHLAQLNKSLTCPSDNRLRKNYFNHVAGTPETVMQRLRDIEQTLILRRIERLVVRSEQLHLKREAESNKTQQAVAEIDQALSLYKSHMLAKISSLSTDLKALDGTESFLYSSYQSKGPRM</sequence>
<proteinExistence type="predicted"/>
<dbReference type="AlphaFoldDB" id="A0A9Q8SZN6"/>
<reference evidence="1" key="1">
    <citation type="journal article" date="2021" name="Mol. Plant Microbe Interact.">
        <title>Complete Genome Sequence of the Plant-Pathogenic Fungus Colletotrichum lupini.</title>
        <authorList>
            <person name="Baroncelli R."/>
            <person name="Pensec F."/>
            <person name="Da Lio D."/>
            <person name="Boufleur T."/>
            <person name="Vicente I."/>
            <person name="Sarrocco S."/>
            <person name="Picot A."/>
            <person name="Baraldi E."/>
            <person name="Sukno S."/>
            <person name="Thon M."/>
            <person name="Le Floch G."/>
        </authorList>
    </citation>
    <scope>NUCLEOTIDE SEQUENCE</scope>
    <source>
        <strain evidence="1">IMI 504893</strain>
    </source>
</reference>
<keyword evidence="2" id="KW-1185">Reference proteome</keyword>
<evidence type="ECO:0000313" key="1">
    <source>
        <dbReference type="EMBL" id="UQC86163.1"/>
    </source>
</evidence>
<organism evidence="1 2">
    <name type="scientific">Colletotrichum lupini</name>
    <dbReference type="NCBI Taxonomy" id="145971"/>
    <lineage>
        <taxon>Eukaryota</taxon>
        <taxon>Fungi</taxon>
        <taxon>Dikarya</taxon>
        <taxon>Ascomycota</taxon>
        <taxon>Pezizomycotina</taxon>
        <taxon>Sordariomycetes</taxon>
        <taxon>Hypocreomycetidae</taxon>
        <taxon>Glomerellales</taxon>
        <taxon>Glomerellaceae</taxon>
        <taxon>Colletotrichum</taxon>
        <taxon>Colletotrichum acutatum species complex</taxon>
    </lineage>
</organism>
<accession>A0A9Q8SZN6</accession>
<evidence type="ECO:0000313" key="2">
    <source>
        <dbReference type="Proteomes" id="UP000830671"/>
    </source>
</evidence>
<dbReference type="GeneID" id="73345640"/>
<dbReference type="KEGG" id="clup:CLUP02_11663"/>
<dbReference type="Proteomes" id="UP000830671">
    <property type="component" value="Chromosome 6"/>
</dbReference>
<name>A0A9Q8SZN6_9PEZI</name>
<gene>
    <name evidence="1" type="ORF">CLUP02_11663</name>
</gene>
<dbReference type="EMBL" id="CP019478">
    <property type="protein sequence ID" value="UQC86163.1"/>
    <property type="molecule type" value="Genomic_DNA"/>
</dbReference>
<protein>
    <submittedName>
        <fullName evidence="1">Uncharacterized protein</fullName>
    </submittedName>
</protein>
<dbReference type="RefSeq" id="XP_049147775.1">
    <property type="nucleotide sequence ID" value="XM_049290630.1"/>
</dbReference>